<accession>A0A2C9M1W1</accession>
<dbReference type="GO" id="GO:0003979">
    <property type="term" value="F:UDP-glucose 6-dehydrogenase activity"/>
    <property type="evidence" value="ECO:0007669"/>
    <property type="project" value="UniProtKB-EC"/>
</dbReference>
<evidence type="ECO:0000313" key="5">
    <source>
        <dbReference type="EnsemblMetazoa" id="BGLB037562-PA"/>
    </source>
</evidence>
<dbReference type="KEGG" id="bgt:106078785"/>
<evidence type="ECO:0000259" key="4">
    <source>
        <dbReference type="SMART" id="SM00984"/>
    </source>
</evidence>
<dbReference type="InterPro" id="IPR014026">
    <property type="entry name" value="UDP-Glc/GDP-Man_DH_dimer"/>
</dbReference>
<dbReference type="VEuPathDB" id="VectorBase:BGLAX_033691"/>
<evidence type="ECO:0000256" key="1">
    <source>
        <dbReference type="ARBA" id="ARBA00004701"/>
    </source>
</evidence>
<dbReference type="SUPFAM" id="SSF52413">
    <property type="entry name" value="UDP-glucose/GDP-mannose dehydrogenase C-terminal domain"/>
    <property type="match status" value="1"/>
</dbReference>
<dbReference type="InterPro" id="IPR014027">
    <property type="entry name" value="UDP-Glc/GDP-Man_DH_C"/>
</dbReference>
<protein>
    <recommendedName>
        <fullName evidence="2">UDP-glucose 6-dehydrogenase</fullName>
        <ecNumber evidence="2">1.1.1.22</ecNumber>
    </recommendedName>
</protein>
<name>A0A2C9M1W1_BIOGL</name>
<dbReference type="FunFam" id="3.40.50.720:FF:000114">
    <property type="entry name" value="UDP-glucose 6-dehydrogenase"/>
    <property type="match status" value="1"/>
</dbReference>
<gene>
    <name evidence="5" type="primary">106078785</name>
</gene>
<dbReference type="InterPro" id="IPR036220">
    <property type="entry name" value="UDP-Glc/GDP-Man_DH_C_sf"/>
</dbReference>
<dbReference type="Proteomes" id="UP000076420">
    <property type="component" value="Unassembled WGS sequence"/>
</dbReference>
<dbReference type="InterPro" id="IPR008927">
    <property type="entry name" value="6-PGluconate_DH-like_C_sf"/>
</dbReference>
<evidence type="ECO:0000313" key="6">
    <source>
        <dbReference type="Proteomes" id="UP000076420"/>
    </source>
</evidence>
<dbReference type="SMART" id="SM00984">
    <property type="entry name" value="UDPG_MGDP_dh_C"/>
    <property type="match status" value="1"/>
</dbReference>
<dbReference type="GO" id="GO:0006024">
    <property type="term" value="P:glycosaminoglycan biosynthetic process"/>
    <property type="evidence" value="ECO:0007669"/>
    <property type="project" value="TreeGrafter"/>
</dbReference>
<evidence type="ECO:0000256" key="3">
    <source>
        <dbReference type="ARBA" id="ARBA00047473"/>
    </source>
</evidence>
<comment type="pathway">
    <text evidence="1">Nucleotide-sugar biosynthesis; UDP-alpha-D-glucuronate biosynthesis; UDP-alpha-D-glucuronate from UDP-alpha-D-glucose: step 1/1.</text>
</comment>
<dbReference type="STRING" id="6526.A0A2C9M1W1"/>
<dbReference type="PANTHER" id="PTHR11374:SF3">
    <property type="entry name" value="UDP-GLUCOSE 6-DEHYDROGENASE"/>
    <property type="match status" value="1"/>
</dbReference>
<dbReference type="SUPFAM" id="SSF48179">
    <property type="entry name" value="6-phosphogluconate dehydrogenase C-terminal domain-like"/>
    <property type="match status" value="1"/>
</dbReference>
<sequence>MTILGIIQAANAFLAQRISSINAMSAICEATGADVEEVAHAVGTDSRIGPKFLKASVGFGGSCFQKDVLNMVYLCECLNLPEVAAYWQQVIDINDYQRKRFTKRIVDSLFNTVTSKRIAILGFAFKKDTGDTRESAAIYVSKYLLEEGANIRIYDPKVPEDQIIRFGFYLFEYTKYAL</sequence>
<dbReference type="GO" id="GO:0051287">
    <property type="term" value="F:NAD binding"/>
    <property type="evidence" value="ECO:0007669"/>
    <property type="project" value="InterPro"/>
</dbReference>
<dbReference type="Pfam" id="PF00984">
    <property type="entry name" value="UDPG_MGDP_dh"/>
    <property type="match status" value="1"/>
</dbReference>
<dbReference type="UniPathway" id="UPA00038">
    <property type="reaction ID" value="UER00491"/>
</dbReference>
<dbReference type="Gene3D" id="3.40.50.720">
    <property type="entry name" value="NAD(P)-binding Rossmann-like Domain"/>
    <property type="match status" value="1"/>
</dbReference>
<dbReference type="EC" id="1.1.1.22" evidence="2"/>
<dbReference type="Pfam" id="PF03720">
    <property type="entry name" value="UDPG_MGDP_dh_C"/>
    <property type="match status" value="1"/>
</dbReference>
<proteinExistence type="predicted"/>
<dbReference type="AlphaFoldDB" id="A0A2C9M1W1"/>
<evidence type="ECO:0000256" key="2">
    <source>
        <dbReference type="ARBA" id="ARBA00012954"/>
    </source>
</evidence>
<organism evidence="5 6">
    <name type="scientific">Biomphalaria glabrata</name>
    <name type="common">Bloodfluke planorb</name>
    <name type="synonym">Freshwater snail</name>
    <dbReference type="NCBI Taxonomy" id="6526"/>
    <lineage>
        <taxon>Eukaryota</taxon>
        <taxon>Metazoa</taxon>
        <taxon>Spiralia</taxon>
        <taxon>Lophotrochozoa</taxon>
        <taxon>Mollusca</taxon>
        <taxon>Gastropoda</taxon>
        <taxon>Heterobranchia</taxon>
        <taxon>Euthyneura</taxon>
        <taxon>Panpulmonata</taxon>
        <taxon>Hygrophila</taxon>
        <taxon>Lymnaeoidea</taxon>
        <taxon>Planorbidae</taxon>
        <taxon>Biomphalaria</taxon>
    </lineage>
</organism>
<comment type="catalytic activity">
    <reaction evidence="3">
        <text>UDP-alpha-D-glucose + 2 NAD(+) + H2O = UDP-alpha-D-glucuronate + 2 NADH + 3 H(+)</text>
        <dbReference type="Rhea" id="RHEA:23596"/>
        <dbReference type="ChEBI" id="CHEBI:15377"/>
        <dbReference type="ChEBI" id="CHEBI:15378"/>
        <dbReference type="ChEBI" id="CHEBI:57540"/>
        <dbReference type="ChEBI" id="CHEBI:57945"/>
        <dbReference type="ChEBI" id="CHEBI:58052"/>
        <dbReference type="ChEBI" id="CHEBI:58885"/>
        <dbReference type="EC" id="1.1.1.22"/>
    </reaction>
</comment>
<dbReference type="GO" id="GO:0005634">
    <property type="term" value="C:nucleus"/>
    <property type="evidence" value="ECO:0007669"/>
    <property type="project" value="TreeGrafter"/>
</dbReference>
<dbReference type="EnsemblMetazoa" id="BGLB037562-RA">
    <property type="protein sequence ID" value="BGLB037562-PA"/>
    <property type="gene ID" value="BGLB037562"/>
</dbReference>
<dbReference type="GO" id="GO:0006065">
    <property type="term" value="P:UDP-glucuronate biosynthetic process"/>
    <property type="evidence" value="ECO:0007669"/>
    <property type="project" value="UniProtKB-UniPathway"/>
</dbReference>
<dbReference type="PANTHER" id="PTHR11374">
    <property type="entry name" value="UDP-GLUCOSE DEHYDROGENASE/UDP-MANNAC DEHYDROGENASE"/>
    <property type="match status" value="1"/>
</dbReference>
<dbReference type="Gene3D" id="1.20.5.100">
    <property type="entry name" value="Cytochrome c1, transmembrane anchor, C-terminal"/>
    <property type="match status" value="1"/>
</dbReference>
<dbReference type="InterPro" id="IPR028356">
    <property type="entry name" value="UDPglc_DH_euk"/>
</dbReference>
<dbReference type="VEuPathDB" id="VectorBase:BGLB037562"/>
<reference evidence="5" key="1">
    <citation type="submission" date="2020-05" db="UniProtKB">
        <authorList>
            <consortium name="EnsemblMetazoa"/>
        </authorList>
    </citation>
    <scope>IDENTIFICATION</scope>
    <source>
        <strain evidence="5">BB02</strain>
    </source>
</reference>
<feature type="domain" description="UDP-glucose/GDP-mannose dehydrogenase C-terminal" evidence="4">
    <location>
        <begin position="119"/>
        <end position="178"/>
    </location>
</feature>